<dbReference type="Proteomes" id="UP001167831">
    <property type="component" value="Unassembled WGS sequence"/>
</dbReference>
<feature type="domain" description="Putative auto-transporter adhesin head GIN" evidence="2">
    <location>
        <begin position="53"/>
        <end position="232"/>
    </location>
</feature>
<dbReference type="EMBL" id="JAUEIE010000010">
    <property type="protein sequence ID" value="MDN0023250.1"/>
    <property type="molecule type" value="Genomic_DNA"/>
</dbReference>
<feature type="signal peptide" evidence="1">
    <location>
        <begin position="1"/>
        <end position="24"/>
    </location>
</feature>
<evidence type="ECO:0000313" key="6">
    <source>
        <dbReference type="Proteomes" id="UP001168478"/>
    </source>
</evidence>
<evidence type="ECO:0000259" key="2">
    <source>
        <dbReference type="Pfam" id="PF10988"/>
    </source>
</evidence>
<gene>
    <name evidence="3" type="ORF">QVN81_09490</name>
    <name evidence="4" type="ORF">QVN84_10235</name>
</gene>
<comment type="caution">
    <text evidence="4">The sequence shown here is derived from an EMBL/GenBank/DDBJ whole genome shotgun (WGS) entry which is preliminary data.</text>
</comment>
<keyword evidence="1" id="KW-0732">Signal</keyword>
<keyword evidence="5" id="KW-1185">Reference proteome</keyword>
<evidence type="ECO:0000313" key="4">
    <source>
        <dbReference type="EMBL" id="MDN0025891.1"/>
    </source>
</evidence>
<feature type="chain" id="PRO_5043431787" evidence="1">
    <location>
        <begin position="25"/>
        <end position="399"/>
    </location>
</feature>
<proteinExistence type="predicted"/>
<sequence>MKTKTLALTIIISILCLTSCSGVSKNTTDNDMTVMAGMTDNNEVEKTLNLGKFSGIKSEVSLDIHYTQGSKRSVRISARQDVIDQTDISVMDGVLVLKKKNDDPEYKNNNEKNKITMYLTAPDINSLENSGIMGFYTGTFNSDGLLIRNKGILNLKTQDIHANGANGMQIHNSGKLNADVPTINTTLMLVDNNGIMSLNNSDIKGGSLTIDNSGKIDLSANVEGSSAKLKNSGISRMEGSLALTGDYDCTNSGKLTIEGGVKGATAELKNSGIYKMEGSFSLTDAYTYTNSGRSDITGNVTARTISMKNSGIDDKHGALKADQLTMRTNGRSNYDMSFKGGDAQVNCSGVGNFVMALECRSIEIKSSGRIKVTLSGTADKTTFDGSGVSHIDTSKLNKF</sequence>
<dbReference type="AlphaFoldDB" id="A0AAW7JVR8"/>
<dbReference type="Proteomes" id="UP001168478">
    <property type="component" value="Unassembled WGS sequence"/>
</dbReference>
<organism evidence="4 6">
    <name type="scientific">Leyella lascolaii</name>
    <dbReference type="NCBI Taxonomy" id="1776379"/>
    <lineage>
        <taxon>Bacteria</taxon>
        <taxon>Pseudomonadati</taxon>
        <taxon>Bacteroidota</taxon>
        <taxon>Bacteroidia</taxon>
        <taxon>Bacteroidales</taxon>
        <taxon>Prevotellaceae</taxon>
        <taxon>Leyella</taxon>
    </lineage>
</organism>
<dbReference type="InterPro" id="IPR021255">
    <property type="entry name" value="DUF2807"/>
</dbReference>
<evidence type="ECO:0000313" key="3">
    <source>
        <dbReference type="EMBL" id="MDN0023250.1"/>
    </source>
</evidence>
<name>A0AAW7JVR8_9BACT</name>
<reference evidence="4" key="2">
    <citation type="submission" date="2023-08" db="EMBL/GenBank/DDBJ databases">
        <title>Identification and characterization of horizontal gene transfer across gut microbiota members of farm animals based on homology search.</title>
        <authorList>
            <person name="Schwarzerova J."/>
            <person name="Nykrynova M."/>
            <person name="Jureckova K."/>
            <person name="Cejkova D."/>
            <person name="Rychlik I."/>
        </authorList>
    </citation>
    <scope>NUCLEOTIDE SEQUENCE</scope>
    <source>
        <strain evidence="4">ET15</strain>
        <strain evidence="3">ET37</strain>
    </source>
</reference>
<dbReference type="Gene3D" id="2.160.20.120">
    <property type="match status" value="2"/>
</dbReference>
<dbReference type="Pfam" id="PF10988">
    <property type="entry name" value="DUF2807"/>
    <property type="match status" value="2"/>
</dbReference>
<dbReference type="EMBL" id="JAUEIF010000010">
    <property type="protein sequence ID" value="MDN0025891.1"/>
    <property type="molecule type" value="Genomic_DNA"/>
</dbReference>
<evidence type="ECO:0000313" key="5">
    <source>
        <dbReference type="Proteomes" id="UP001167831"/>
    </source>
</evidence>
<feature type="domain" description="Putative auto-transporter adhesin head GIN" evidence="2">
    <location>
        <begin position="327"/>
        <end position="397"/>
    </location>
</feature>
<dbReference type="RefSeq" id="WP_164071626.1">
    <property type="nucleotide sequence ID" value="NZ_JAUEIE010000010.1"/>
</dbReference>
<protein>
    <submittedName>
        <fullName evidence="4">DUF2807 domain-containing protein</fullName>
    </submittedName>
</protein>
<evidence type="ECO:0000256" key="1">
    <source>
        <dbReference type="SAM" id="SignalP"/>
    </source>
</evidence>
<reference evidence="4" key="1">
    <citation type="submission" date="2023-06" db="EMBL/GenBank/DDBJ databases">
        <authorList>
            <person name="Zeman M."/>
            <person name="Kubasova T."/>
            <person name="Jahodarova E."/>
            <person name="Nykrynova M."/>
            <person name="Rychlik I."/>
        </authorList>
    </citation>
    <scope>NUCLEOTIDE SEQUENCE</scope>
    <source>
        <strain evidence="4">ET15</strain>
        <strain evidence="3">ET37</strain>
    </source>
</reference>
<accession>A0AAW7JVR8</accession>